<comment type="caution">
    <text evidence="1">The sequence shown here is derived from an EMBL/GenBank/DDBJ whole genome shotgun (WGS) entry which is preliminary data.</text>
</comment>
<proteinExistence type="predicted"/>
<protein>
    <submittedName>
        <fullName evidence="1">Uncharacterized protein</fullName>
    </submittedName>
</protein>
<organism evidence="1">
    <name type="scientific">marine sediment metagenome</name>
    <dbReference type="NCBI Taxonomy" id="412755"/>
    <lineage>
        <taxon>unclassified sequences</taxon>
        <taxon>metagenomes</taxon>
        <taxon>ecological metagenomes</taxon>
    </lineage>
</organism>
<evidence type="ECO:0000313" key="1">
    <source>
        <dbReference type="EMBL" id="GAG69082.1"/>
    </source>
</evidence>
<dbReference type="EMBL" id="BART01009478">
    <property type="protein sequence ID" value="GAG69082.1"/>
    <property type="molecule type" value="Genomic_DNA"/>
</dbReference>
<accession>X1AH71</accession>
<dbReference type="AlphaFoldDB" id="X1AH71"/>
<name>X1AH71_9ZZZZ</name>
<reference evidence="1" key="1">
    <citation type="journal article" date="2014" name="Front. Microbiol.">
        <title>High frequency of phylogenetically diverse reductive dehalogenase-homologous genes in deep subseafloor sedimentary metagenomes.</title>
        <authorList>
            <person name="Kawai M."/>
            <person name="Futagami T."/>
            <person name="Toyoda A."/>
            <person name="Takaki Y."/>
            <person name="Nishi S."/>
            <person name="Hori S."/>
            <person name="Arai W."/>
            <person name="Tsubouchi T."/>
            <person name="Morono Y."/>
            <person name="Uchiyama I."/>
            <person name="Ito T."/>
            <person name="Fujiyama A."/>
            <person name="Inagaki F."/>
            <person name="Takami H."/>
        </authorList>
    </citation>
    <scope>NUCLEOTIDE SEQUENCE</scope>
    <source>
        <strain evidence="1">Expedition CK06-06</strain>
    </source>
</reference>
<gene>
    <name evidence="1" type="ORF">S01H4_20999</name>
</gene>
<sequence length="170" mass="20001">MRDIDKIQRQVHFMHAQIFDSEDTSGDNNVWKYNRAPEGYVFELVEIVVSTTKTGTQDWSNGIVALFDGHEYTRWNIFPGVESSELLARIETSTQGMIASLSLHNWECKEYALATRSTNENKIYKCVVIIWYYLRKMNTLETLYYAVIQPKWKRFKKAFRKTVEPSEEEP</sequence>